<dbReference type="InterPro" id="IPR057527">
    <property type="entry name" value="HVO_A0261-like_N"/>
</dbReference>
<dbReference type="CDD" id="cd00090">
    <property type="entry name" value="HTH_ARSR"/>
    <property type="match status" value="1"/>
</dbReference>
<sequence>MKKYIFVVFAIDLMRSSLITVLLSSEKRTDLLLFLKEKPRTIEEINSELDTNPVAVLPQLKKLKENGLVVQADRVYSLSLMGKIIVRRMESLVKAFRLLEDNYDYWSGVKPGGAPSVFFKLMEELMELIPENCQEEDDFSAYQEITGAFCSSKQVFLIISNRNLHYPNICAENAKKGLKVSVIFTQSIFEKFTEEFKDELDALLLLENFEIYVLNGDLTPPALAVTDTMVFACFSSGKCDEGEDNTIVSFGEKSVNWGLETFEYFRTQAKPLVSGASGNSRLPDHRKNFEQKYK</sequence>
<dbReference type="KEGG" id="mmj:MSMAS_1620"/>
<evidence type="ECO:0000313" key="4">
    <source>
        <dbReference type="Proteomes" id="UP000033097"/>
    </source>
</evidence>
<organism evidence="3 4">
    <name type="scientific">Methanosarcina mazei S-6</name>
    <dbReference type="NCBI Taxonomy" id="213585"/>
    <lineage>
        <taxon>Archaea</taxon>
        <taxon>Methanobacteriati</taxon>
        <taxon>Methanobacteriota</taxon>
        <taxon>Stenosarchaea group</taxon>
        <taxon>Methanomicrobia</taxon>
        <taxon>Methanosarcinales</taxon>
        <taxon>Methanosarcinaceae</taxon>
        <taxon>Methanosarcina</taxon>
    </lineage>
</organism>
<evidence type="ECO:0000313" key="3">
    <source>
        <dbReference type="EMBL" id="AKB64816.1"/>
    </source>
</evidence>
<dbReference type="Proteomes" id="UP000033097">
    <property type="component" value="Chromosome"/>
</dbReference>
<dbReference type="PIRSF" id="PIRSF006692">
    <property type="entry name" value="TF_HTH_AF0396_prd"/>
    <property type="match status" value="1"/>
</dbReference>
<feature type="domain" description="HVO-A0261-like N-terminal" evidence="2">
    <location>
        <begin position="19"/>
        <end position="96"/>
    </location>
</feature>
<dbReference type="InterPro" id="IPR036390">
    <property type="entry name" value="WH_DNA-bd_sf"/>
</dbReference>
<dbReference type="Gene3D" id="1.10.10.10">
    <property type="entry name" value="Winged helix-like DNA-binding domain superfamily/Winged helix DNA-binding domain"/>
    <property type="match status" value="1"/>
</dbReference>
<dbReference type="SUPFAM" id="SSF46785">
    <property type="entry name" value="Winged helix' DNA-binding domain"/>
    <property type="match status" value="1"/>
</dbReference>
<dbReference type="Pfam" id="PF25213">
    <property type="entry name" value="HVO_A0261_N"/>
    <property type="match status" value="1"/>
</dbReference>
<dbReference type="InterPro" id="IPR013561">
    <property type="entry name" value="FilR1_middle_dom"/>
</dbReference>
<dbReference type="InterPro" id="IPR011991">
    <property type="entry name" value="ArsR-like_HTH"/>
</dbReference>
<name>A0A0E3LU82_METMZ</name>
<evidence type="ECO:0000259" key="2">
    <source>
        <dbReference type="Pfam" id="PF25213"/>
    </source>
</evidence>
<protein>
    <submittedName>
        <fullName evidence="3">Transcriptional regulator, ArsR family</fullName>
    </submittedName>
</protein>
<evidence type="ECO:0000259" key="1">
    <source>
        <dbReference type="Pfam" id="PF08350"/>
    </source>
</evidence>
<proteinExistence type="predicted"/>
<dbReference type="AlphaFoldDB" id="A0A0E3LU82"/>
<dbReference type="EMBL" id="CP009512">
    <property type="protein sequence ID" value="AKB64816.1"/>
    <property type="molecule type" value="Genomic_DNA"/>
</dbReference>
<gene>
    <name evidence="3" type="ORF">MSMAS_1620</name>
</gene>
<feature type="domain" description="Methanogenesis regulatory protein FilR1 middle" evidence="1">
    <location>
        <begin position="141"/>
        <end position="267"/>
    </location>
</feature>
<dbReference type="InterPro" id="IPR036388">
    <property type="entry name" value="WH-like_DNA-bd_sf"/>
</dbReference>
<accession>A0A0E3LU82</accession>
<dbReference type="HOGENOM" id="CLU_062767_1_1_2"/>
<dbReference type="PATRIC" id="fig|213585.10.peg.2048"/>
<dbReference type="InterPro" id="IPR016490">
    <property type="entry name" value="Tscrpt_reg_HTH_AF0396-typ3"/>
</dbReference>
<dbReference type="Pfam" id="PF08350">
    <property type="entry name" value="FilR1_middle"/>
    <property type="match status" value="1"/>
</dbReference>
<reference evidence="3 4" key="1">
    <citation type="submission" date="2014-07" db="EMBL/GenBank/DDBJ databases">
        <title>Methanogenic archaea and the global carbon cycle.</title>
        <authorList>
            <person name="Henriksen J.R."/>
            <person name="Luke J."/>
            <person name="Reinhart S."/>
            <person name="Benedict M.N."/>
            <person name="Youngblut N.D."/>
            <person name="Metcalf M.E."/>
            <person name="Whitaker R.J."/>
            <person name="Metcalf W.W."/>
        </authorList>
    </citation>
    <scope>NUCLEOTIDE SEQUENCE [LARGE SCALE GENOMIC DNA]</scope>
    <source>
        <strain evidence="3 4">S-6</strain>
    </source>
</reference>